<dbReference type="GO" id="GO:0008234">
    <property type="term" value="F:cysteine-type peptidase activity"/>
    <property type="evidence" value="ECO:0007669"/>
    <property type="project" value="UniProtKB-KW"/>
</dbReference>
<dbReference type="InterPro" id="IPR000668">
    <property type="entry name" value="Peptidase_C1A_C"/>
</dbReference>
<organism evidence="10 11">
    <name type="scientific">Castilleja foliolosa</name>
    <dbReference type="NCBI Taxonomy" id="1961234"/>
    <lineage>
        <taxon>Eukaryota</taxon>
        <taxon>Viridiplantae</taxon>
        <taxon>Streptophyta</taxon>
        <taxon>Embryophyta</taxon>
        <taxon>Tracheophyta</taxon>
        <taxon>Spermatophyta</taxon>
        <taxon>Magnoliopsida</taxon>
        <taxon>eudicotyledons</taxon>
        <taxon>Gunneridae</taxon>
        <taxon>Pentapetalae</taxon>
        <taxon>asterids</taxon>
        <taxon>lamiids</taxon>
        <taxon>Lamiales</taxon>
        <taxon>Orobanchaceae</taxon>
        <taxon>Pedicularideae</taxon>
        <taxon>Castillejinae</taxon>
        <taxon>Castilleja</taxon>
    </lineage>
</organism>
<accession>A0ABD3C427</accession>
<reference evidence="11" key="1">
    <citation type="journal article" date="2024" name="IScience">
        <title>Strigolactones Initiate the Formation of Haustorium-like Structures in Castilleja.</title>
        <authorList>
            <person name="Buerger M."/>
            <person name="Peterson D."/>
            <person name="Chory J."/>
        </authorList>
    </citation>
    <scope>NUCLEOTIDE SEQUENCE [LARGE SCALE GENOMIC DNA]</scope>
</reference>
<feature type="domain" description="Cathepsin propeptide inhibitor" evidence="9">
    <location>
        <begin position="45"/>
        <end position="101"/>
    </location>
</feature>
<protein>
    <submittedName>
        <fullName evidence="10">Uncharacterized protein</fullName>
    </submittedName>
</protein>
<evidence type="ECO:0000256" key="7">
    <source>
        <dbReference type="SAM" id="SignalP"/>
    </source>
</evidence>
<dbReference type="CDD" id="cd02248">
    <property type="entry name" value="Peptidase_C1A"/>
    <property type="match status" value="1"/>
</dbReference>
<sequence length="342" mass="38573">MALSSLSKLLCLLVTFITTTYAGELLDVGYSPQDLESTDGLNNLFESWIEKHGKTYNRFEEKLHRFEIFKDNLKYIDDRNKIVSDYKLGLNGFSDLSQEEFKNTRLGLKIDQSMLMSKYESTQEFMYKDVNALPASVDWRKSGSVTRVKNQGQCRSCWAFSAVAAVEGINQIRTKKLTSFSEQQLIDCDTAYDGGCVGGNTQNAFDYIQTNGIRMENEYPYTGKSGTCKRNKAGLVKISGFQVVPENDQESFMKALAHQPVSLDLEGNGRDFQLYKWGVFNGSCGTKLDHSVTAIGYEKDYIIVKNSWGTGWGENGYMRILRNNGHPNGLCGIYMRASYPII</sequence>
<feature type="domain" description="Peptidase C1A papain C-terminal" evidence="8">
    <location>
        <begin position="133"/>
        <end position="341"/>
    </location>
</feature>
<evidence type="ECO:0000256" key="4">
    <source>
        <dbReference type="ARBA" id="ARBA00022801"/>
    </source>
</evidence>
<keyword evidence="3 7" id="KW-0732">Signal</keyword>
<feature type="signal peptide" evidence="7">
    <location>
        <begin position="1"/>
        <end position="22"/>
    </location>
</feature>
<comment type="caution">
    <text evidence="10">The sequence shown here is derived from an EMBL/GenBank/DDBJ whole genome shotgun (WGS) entry which is preliminary data.</text>
</comment>
<dbReference type="PROSITE" id="PS00640">
    <property type="entry name" value="THIOL_PROTEASE_ASN"/>
    <property type="match status" value="1"/>
</dbReference>
<evidence type="ECO:0000313" key="11">
    <source>
        <dbReference type="Proteomes" id="UP001632038"/>
    </source>
</evidence>
<proteinExistence type="inferred from homology"/>
<dbReference type="SUPFAM" id="SSF54001">
    <property type="entry name" value="Cysteine proteinases"/>
    <property type="match status" value="1"/>
</dbReference>
<keyword evidence="11" id="KW-1185">Reference proteome</keyword>
<dbReference type="AlphaFoldDB" id="A0ABD3C427"/>
<dbReference type="SMART" id="SM00848">
    <property type="entry name" value="Inhibitor_I29"/>
    <property type="match status" value="1"/>
</dbReference>
<dbReference type="SMART" id="SM00645">
    <property type="entry name" value="Pept_C1"/>
    <property type="match status" value="1"/>
</dbReference>
<evidence type="ECO:0000256" key="2">
    <source>
        <dbReference type="ARBA" id="ARBA00022670"/>
    </source>
</evidence>
<dbReference type="InterPro" id="IPR039417">
    <property type="entry name" value="Peptidase_C1A_papain-like"/>
</dbReference>
<name>A0ABD3C427_9LAMI</name>
<keyword evidence="6" id="KW-1015">Disulfide bond</keyword>
<keyword evidence="5" id="KW-0788">Thiol protease</keyword>
<dbReference type="Gene3D" id="3.90.70.10">
    <property type="entry name" value="Cysteine proteinases"/>
    <property type="match status" value="1"/>
</dbReference>
<evidence type="ECO:0000256" key="3">
    <source>
        <dbReference type="ARBA" id="ARBA00022729"/>
    </source>
</evidence>
<dbReference type="Pfam" id="PF00112">
    <property type="entry name" value="Peptidase_C1"/>
    <property type="match status" value="1"/>
</dbReference>
<dbReference type="GO" id="GO:0006508">
    <property type="term" value="P:proteolysis"/>
    <property type="evidence" value="ECO:0007669"/>
    <property type="project" value="UniProtKB-KW"/>
</dbReference>
<evidence type="ECO:0000259" key="9">
    <source>
        <dbReference type="SMART" id="SM00848"/>
    </source>
</evidence>
<dbReference type="Proteomes" id="UP001632038">
    <property type="component" value="Unassembled WGS sequence"/>
</dbReference>
<evidence type="ECO:0000256" key="1">
    <source>
        <dbReference type="ARBA" id="ARBA00008455"/>
    </source>
</evidence>
<keyword evidence="4" id="KW-0378">Hydrolase</keyword>
<dbReference type="InterPro" id="IPR038765">
    <property type="entry name" value="Papain-like_cys_pep_sf"/>
</dbReference>
<dbReference type="FunFam" id="3.90.70.10:FF:000067">
    <property type="entry name" value="Senescence-specific cysteine protease"/>
    <property type="match status" value="1"/>
</dbReference>
<evidence type="ECO:0000313" key="10">
    <source>
        <dbReference type="EMBL" id="KAL3624314.1"/>
    </source>
</evidence>
<keyword evidence="2" id="KW-0645">Protease</keyword>
<dbReference type="Pfam" id="PF08246">
    <property type="entry name" value="Inhibitor_I29"/>
    <property type="match status" value="1"/>
</dbReference>
<comment type="similarity">
    <text evidence="1">Belongs to the peptidase C1 family.</text>
</comment>
<evidence type="ECO:0000256" key="6">
    <source>
        <dbReference type="ARBA" id="ARBA00023157"/>
    </source>
</evidence>
<dbReference type="PRINTS" id="PR00705">
    <property type="entry name" value="PAPAIN"/>
</dbReference>
<evidence type="ECO:0000259" key="8">
    <source>
        <dbReference type="SMART" id="SM00645"/>
    </source>
</evidence>
<evidence type="ECO:0000256" key="5">
    <source>
        <dbReference type="ARBA" id="ARBA00022807"/>
    </source>
</evidence>
<dbReference type="PANTHER" id="PTHR12411">
    <property type="entry name" value="CYSTEINE PROTEASE FAMILY C1-RELATED"/>
    <property type="match status" value="1"/>
</dbReference>
<feature type="chain" id="PRO_5044833385" evidence="7">
    <location>
        <begin position="23"/>
        <end position="342"/>
    </location>
</feature>
<dbReference type="InterPro" id="IPR013128">
    <property type="entry name" value="Peptidase_C1A"/>
</dbReference>
<dbReference type="InterPro" id="IPR025661">
    <property type="entry name" value="Pept_asp_AS"/>
</dbReference>
<dbReference type="EMBL" id="JAVIJP010000054">
    <property type="protein sequence ID" value="KAL3624314.1"/>
    <property type="molecule type" value="Genomic_DNA"/>
</dbReference>
<gene>
    <name evidence="10" type="ORF">CASFOL_033130</name>
</gene>
<dbReference type="InterPro" id="IPR013201">
    <property type="entry name" value="Prot_inhib_I29"/>
</dbReference>